<feature type="domain" description="Fibronectin type-III" evidence="2">
    <location>
        <begin position="745"/>
        <end position="837"/>
    </location>
</feature>
<dbReference type="CDD" id="cd00063">
    <property type="entry name" value="FN3"/>
    <property type="match status" value="3"/>
</dbReference>
<gene>
    <name evidence="3" type="ORF">HF394_02495</name>
</gene>
<dbReference type="SUPFAM" id="SSF49265">
    <property type="entry name" value="Fibronectin type III"/>
    <property type="match status" value="3"/>
</dbReference>
<dbReference type="AlphaFoldDB" id="A0A7H8Q6F4"/>
<dbReference type="Gene3D" id="2.160.20.110">
    <property type="match status" value="2"/>
</dbReference>
<dbReference type="Gene3D" id="2.60.40.4270">
    <property type="entry name" value="Listeria-Bacteroides repeat domain"/>
    <property type="match status" value="1"/>
</dbReference>
<dbReference type="Gene3D" id="2.60.40.10">
    <property type="entry name" value="Immunoglobulins"/>
    <property type="match status" value="4"/>
</dbReference>
<dbReference type="Pfam" id="PF07523">
    <property type="entry name" value="Big_3"/>
    <property type="match status" value="1"/>
</dbReference>
<dbReference type="InterPro" id="IPR013783">
    <property type="entry name" value="Ig-like_fold"/>
</dbReference>
<organism evidence="3 4">
    <name type="scientific">Planococcus glaciei</name>
    <dbReference type="NCBI Taxonomy" id="459472"/>
    <lineage>
        <taxon>Bacteria</taxon>
        <taxon>Bacillati</taxon>
        <taxon>Bacillota</taxon>
        <taxon>Bacilli</taxon>
        <taxon>Bacillales</taxon>
        <taxon>Caryophanaceae</taxon>
        <taxon>Planococcus</taxon>
    </lineage>
</organism>
<dbReference type="InterPro" id="IPR003961">
    <property type="entry name" value="FN3_dom"/>
</dbReference>
<name>A0A7H8Q6F4_9BACL</name>
<dbReference type="InterPro" id="IPR050713">
    <property type="entry name" value="RTP_Phos/Ushers"/>
</dbReference>
<evidence type="ECO:0000313" key="3">
    <source>
        <dbReference type="EMBL" id="QKX49538.1"/>
    </source>
</evidence>
<dbReference type="GO" id="GO:0030313">
    <property type="term" value="C:cell envelope"/>
    <property type="evidence" value="ECO:0007669"/>
    <property type="project" value="UniProtKB-SubCell"/>
</dbReference>
<dbReference type="InterPro" id="IPR036116">
    <property type="entry name" value="FN3_sf"/>
</dbReference>
<dbReference type="PANTHER" id="PTHR46957">
    <property type="entry name" value="CYTOKINE RECEPTOR"/>
    <property type="match status" value="1"/>
</dbReference>
<dbReference type="Gene3D" id="2.60.40.3630">
    <property type="match status" value="1"/>
</dbReference>
<dbReference type="RefSeq" id="WP_176294001.1">
    <property type="nucleotide sequence ID" value="NZ_CP051177.1"/>
</dbReference>
<sequence length="1120" mass="120013">MLRKSISILVVMMMLVGIALPGFFSKAEAEGVAEIQQKTEVPTGYIGVYSVEDLEKIRGKLSGKYILMNDLDLTDAMNEGGAFYNDGIGWNPIGDSASPFTGTFDGNGYAIDGLKISLQSDQIIYAGLFGYAKKAQIMNLGIENSVILAENISMDSSTSQVYAGGIVGYGYNITISNSYHTGKVSAVSIFEGHAGGLIGYIYTDYNQFSMISNSSNSGEIYAKTAAGGLVGEAQRTKLENVLNEGNIDGKSSQYAGGIAGQLWSSSSVINANNTGNINYGSKGGGIIGWLNSSAVSDSYNEGEISSTVSSSDGGGIVGRASNSIIKKTHNIGDISNSASSSTGGGIVGNISGSTSVINSYNEADVIVKASAGGIIGSQNTSSVISQSYNTGNISGSNAGGISGWFYGATILDSFNIGAVKAVYYAGGIVADGQKGTIKNTYNSSLVNAGTSYQATAGGIAGEYEGTIENSYYLDIAQKGVGIGNAEGTFKKNFNELKERSTFEGFNFTSIWTIQDGSSFLFPSFTEAPGSYTEQSVNFSLSLLPDKVTYVQGEELDLSGAKSSLKTNHGQEMAIPVTTEMVSGYNPNKIGNQLLKVSYDGLSTTFNISLKAKYNVVFKSFDGTVLKTEVVVDGNAATAPEPPKREGYTFSGWSANFDKVKSNLIVEAKYTIINYSVAYLDGETILETVVYDYGQWVPRPMDPVKPGYTFISWYRDASFENLFYFYETLFSEDMNIYAKFIKNPNPVQNYKVEVVGFDKVKVSWTPVAGVSEYEIHRADSATGNYYNIYSLGAKETSYIIDELKPNTTYYFKMKTIKSDPDYTVYSSDSQIIKATPSLTGVTSVKAASGGFDKVKVSWAKSSEATGYEIYRAATSTGTYNLVGTVTSGSTLSYINSTLTTGRSYHYKVRAYRLVNGKKIYSSFSTSANAKPILAAVTSAKAVSTGYSKNKISWAQVSGASGYEIHRATSKTGTYSNIKTISGAAVLTYENTGLTTGKNYFYKVRAYRMVDGVKIYGTYSGIVNAIPALAKPLKISAAKATSTSIKTSWSKVSEASGYEVYRATSQTGTYTKVKTLISASTVTFTNTGLSKGKTYYYKVRAYRTVNGKKIYSPYTNIASIRL</sequence>
<reference evidence="4" key="2">
    <citation type="submission" date="2020-06" db="EMBL/GenBank/DDBJ databases">
        <title>Isolation of Planomicrobium glaciei.</title>
        <authorList>
            <person name="Malisova L."/>
            <person name="Safrankova R."/>
            <person name="Jakubu V."/>
            <person name="Spanelova P."/>
        </authorList>
    </citation>
    <scope>NUCLEOTIDE SEQUENCE [LARGE SCALE GENOMIC DNA]</scope>
    <source>
        <strain evidence="4">NRL-ATB46093</strain>
    </source>
</reference>
<feature type="domain" description="Fibronectin type-III" evidence="2">
    <location>
        <begin position="1029"/>
        <end position="1120"/>
    </location>
</feature>
<protein>
    <recommendedName>
        <fullName evidence="2">Fibronectin type-III domain-containing protein</fullName>
    </recommendedName>
</protein>
<keyword evidence="4" id="KW-1185">Reference proteome</keyword>
<proteinExistence type="predicted"/>
<dbReference type="GO" id="GO:0016020">
    <property type="term" value="C:membrane"/>
    <property type="evidence" value="ECO:0007669"/>
    <property type="project" value="UniProtKB-SubCell"/>
</dbReference>
<comment type="subcellular location">
    <subcellularLocation>
        <location evidence="1">Cell envelope</location>
    </subcellularLocation>
</comment>
<dbReference type="SMART" id="SM00060">
    <property type="entry name" value="FN3"/>
    <property type="match status" value="4"/>
</dbReference>
<dbReference type="EMBL" id="CP051177">
    <property type="protein sequence ID" value="QKX49538.1"/>
    <property type="molecule type" value="Genomic_DNA"/>
</dbReference>
<reference evidence="3 4" key="1">
    <citation type="submission" date="2020-04" db="EMBL/GenBank/DDBJ databases">
        <authorList>
            <person name="Pajer P."/>
            <person name="Broz P."/>
        </authorList>
    </citation>
    <scope>NUCLEOTIDE SEQUENCE [LARGE SCALE GENOMIC DNA]</scope>
    <source>
        <strain evidence="4">NRL-ATB46093</strain>
    </source>
</reference>
<feature type="domain" description="Fibronectin type-III" evidence="2">
    <location>
        <begin position="839"/>
        <end position="934"/>
    </location>
</feature>
<dbReference type="PROSITE" id="PS50853">
    <property type="entry name" value="FN3"/>
    <property type="match status" value="3"/>
</dbReference>
<dbReference type="PANTHER" id="PTHR46957:SF3">
    <property type="entry name" value="CYTOKINE RECEPTOR"/>
    <property type="match status" value="1"/>
</dbReference>
<evidence type="ECO:0000256" key="1">
    <source>
        <dbReference type="ARBA" id="ARBA00004196"/>
    </source>
</evidence>
<accession>A0A7H8Q6F4</accession>
<dbReference type="Pfam" id="PF09479">
    <property type="entry name" value="Flg_new"/>
    <property type="match status" value="2"/>
</dbReference>
<dbReference type="Pfam" id="PF00041">
    <property type="entry name" value="fn3"/>
    <property type="match status" value="2"/>
</dbReference>
<dbReference type="InterPro" id="IPR042229">
    <property type="entry name" value="Listeria/Bacterioides_rpt_sf"/>
</dbReference>
<dbReference type="InterPro" id="IPR013378">
    <property type="entry name" value="InlB-like_B-rpt"/>
</dbReference>
<dbReference type="Proteomes" id="UP000509222">
    <property type="component" value="Chromosome"/>
</dbReference>
<evidence type="ECO:0000259" key="2">
    <source>
        <dbReference type="PROSITE" id="PS50853"/>
    </source>
</evidence>
<evidence type="ECO:0000313" key="4">
    <source>
        <dbReference type="Proteomes" id="UP000509222"/>
    </source>
</evidence>
<dbReference type="InterPro" id="IPR022038">
    <property type="entry name" value="Ig-like_bact"/>
</dbReference>